<gene>
    <name evidence="2" type="ORF">XAT740_LOCUS54247</name>
</gene>
<reference evidence="2" key="1">
    <citation type="submission" date="2021-02" db="EMBL/GenBank/DDBJ databases">
        <authorList>
            <person name="Nowell W R."/>
        </authorList>
    </citation>
    <scope>NUCLEOTIDE SEQUENCE</scope>
</reference>
<accession>A0A816E8M9</accession>
<proteinExistence type="predicted"/>
<keyword evidence="3" id="KW-1185">Reference proteome</keyword>
<dbReference type="EMBL" id="CAJNOR010009647">
    <property type="protein sequence ID" value="CAF1646723.1"/>
    <property type="molecule type" value="Genomic_DNA"/>
</dbReference>
<evidence type="ECO:0000256" key="1">
    <source>
        <dbReference type="SAM" id="SignalP"/>
    </source>
</evidence>
<keyword evidence="1" id="KW-0732">Signal</keyword>
<feature type="chain" id="PRO_5033061194" evidence="1">
    <location>
        <begin position="23"/>
        <end position="84"/>
    </location>
</feature>
<sequence length="84" mass="9757">MKMQVYFALLFIALVFIVGFHAKPMNFNVEDDSNDEIQNVKRGGIDPECTLSCTKWWWCRASGWFLKKCEKPAGCVCDQFAWEN</sequence>
<organism evidence="2 3">
    <name type="scientific">Adineta ricciae</name>
    <name type="common">Rotifer</name>
    <dbReference type="NCBI Taxonomy" id="249248"/>
    <lineage>
        <taxon>Eukaryota</taxon>
        <taxon>Metazoa</taxon>
        <taxon>Spiralia</taxon>
        <taxon>Gnathifera</taxon>
        <taxon>Rotifera</taxon>
        <taxon>Eurotatoria</taxon>
        <taxon>Bdelloidea</taxon>
        <taxon>Adinetida</taxon>
        <taxon>Adinetidae</taxon>
        <taxon>Adineta</taxon>
    </lineage>
</organism>
<protein>
    <submittedName>
        <fullName evidence="2">Uncharacterized protein</fullName>
    </submittedName>
</protein>
<feature type="signal peptide" evidence="1">
    <location>
        <begin position="1"/>
        <end position="22"/>
    </location>
</feature>
<dbReference type="AlphaFoldDB" id="A0A816E8M9"/>
<evidence type="ECO:0000313" key="3">
    <source>
        <dbReference type="Proteomes" id="UP000663828"/>
    </source>
</evidence>
<comment type="caution">
    <text evidence="2">The sequence shown here is derived from an EMBL/GenBank/DDBJ whole genome shotgun (WGS) entry which is preliminary data.</text>
</comment>
<dbReference type="Proteomes" id="UP000663828">
    <property type="component" value="Unassembled WGS sequence"/>
</dbReference>
<name>A0A816E8M9_ADIRI</name>
<evidence type="ECO:0000313" key="2">
    <source>
        <dbReference type="EMBL" id="CAF1646723.1"/>
    </source>
</evidence>